<name>A0AA48QXU7_9TREE</name>
<gene>
    <name evidence="1" type="ORF">CcaverHIS019_0601670</name>
</gene>
<proteinExistence type="predicted"/>
<evidence type="ECO:0000313" key="2">
    <source>
        <dbReference type="Proteomes" id="UP001233271"/>
    </source>
</evidence>
<dbReference type="Proteomes" id="UP001233271">
    <property type="component" value="Chromosome 6"/>
</dbReference>
<dbReference type="InterPro" id="IPR021851">
    <property type="entry name" value="DUF3455"/>
</dbReference>
<dbReference type="KEGG" id="ccac:CcaHIS019_0601670"/>
<organism evidence="1 2">
    <name type="scientific">Cutaneotrichosporon cavernicola</name>
    <dbReference type="NCBI Taxonomy" id="279322"/>
    <lineage>
        <taxon>Eukaryota</taxon>
        <taxon>Fungi</taxon>
        <taxon>Dikarya</taxon>
        <taxon>Basidiomycota</taxon>
        <taxon>Agaricomycotina</taxon>
        <taxon>Tremellomycetes</taxon>
        <taxon>Trichosporonales</taxon>
        <taxon>Trichosporonaceae</taxon>
        <taxon>Cutaneotrichosporon</taxon>
    </lineage>
</organism>
<dbReference type="EMBL" id="AP028217">
    <property type="protein sequence ID" value="BEI93708.1"/>
    <property type="molecule type" value="Genomic_DNA"/>
</dbReference>
<sequence>MFFVFILTIALASARWVNDLCPPGPITPSLPPGMADADGPLHFIVVARGKAIQCGAQTWARANAYDVGCILSVPPFYGAVAPNISRLAMETITYPQIGAIPQLALEVVEKYVYHPPIHTHPSGNQLTVTDPATDLFVTLNVSARIAPPRVNRDYDIHWTSYNAVAGDFDFGTEVLRIYTAGGVPRRCRDNRPPEEVDYAALYWFYK</sequence>
<dbReference type="Pfam" id="PF11937">
    <property type="entry name" value="DUF3455"/>
    <property type="match status" value="1"/>
</dbReference>
<keyword evidence="2" id="KW-1185">Reference proteome</keyword>
<accession>A0AA48QXU7</accession>
<reference evidence="1" key="1">
    <citation type="journal article" date="2023" name="BMC Genomics">
        <title>Chromosome-level genome assemblies of Cutaneotrichosporon spp. (Trichosporonales, Basidiomycota) reveal imbalanced evolution between nucleotide sequences and chromosome synteny.</title>
        <authorList>
            <person name="Kobayashi Y."/>
            <person name="Kayamori A."/>
            <person name="Aoki K."/>
            <person name="Shiwa Y."/>
            <person name="Matsutani M."/>
            <person name="Fujita N."/>
            <person name="Sugita T."/>
            <person name="Iwasaki W."/>
            <person name="Tanaka N."/>
            <person name="Takashima M."/>
        </authorList>
    </citation>
    <scope>NUCLEOTIDE SEQUENCE</scope>
    <source>
        <strain evidence="1">HIS019</strain>
    </source>
</reference>
<dbReference type="GeneID" id="85497578"/>
<evidence type="ECO:0000313" key="1">
    <source>
        <dbReference type="EMBL" id="BEI93708.1"/>
    </source>
</evidence>
<dbReference type="AlphaFoldDB" id="A0AA48QXU7"/>
<dbReference type="RefSeq" id="XP_060458973.1">
    <property type="nucleotide sequence ID" value="XM_060602595.1"/>
</dbReference>
<protein>
    <submittedName>
        <fullName evidence="1">Uncharacterized protein</fullName>
    </submittedName>
</protein>